<evidence type="ECO:0000313" key="2">
    <source>
        <dbReference type="EMBL" id="UUM30583.1"/>
    </source>
</evidence>
<dbReference type="Gene3D" id="3.40.50.720">
    <property type="entry name" value="NAD(P)-binding Rossmann-like Domain"/>
    <property type="match status" value="1"/>
</dbReference>
<dbReference type="InterPro" id="IPR045886">
    <property type="entry name" value="ThiF/MoeB/HesA"/>
</dbReference>
<dbReference type="SUPFAM" id="SSF69572">
    <property type="entry name" value="Activating enzymes of the ubiquitin-like proteins"/>
    <property type="match status" value="1"/>
</dbReference>
<dbReference type="InterPro" id="IPR035985">
    <property type="entry name" value="Ubiquitin-activating_enz"/>
</dbReference>
<sequence>MLSDSDFLRYQRQISLPEIGEKGQERLGQSSVLIIGCGGLGSAAGMYLAAAGIGQMVISDDDIVEASNLQRQVIYRTSDIDVPKVEAMAAQIQAINPQLKVRKLNKRLDEEQLQLEVMMADVVLDCSDNLTTRHLVNRACHRQATPLISGSAIGWQGQFVVFDFAHSKEGCYKCLVPDEVLASPSKCSDSGIVGPVVGTIGNYQALAALQLLALDKQGLQPNELHLFNGMNLAWQTLTVRPDSECSVCAQREQVSL</sequence>
<proteinExistence type="predicted"/>
<name>A0ABY5LEV9_9VIBR</name>
<dbReference type="Pfam" id="PF00899">
    <property type="entry name" value="ThiF"/>
    <property type="match status" value="1"/>
</dbReference>
<dbReference type="PANTHER" id="PTHR10953">
    <property type="entry name" value="UBIQUITIN-ACTIVATING ENZYME E1"/>
    <property type="match status" value="1"/>
</dbReference>
<dbReference type="EMBL" id="CP102096">
    <property type="protein sequence ID" value="UUM30583.1"/>
    <property type="molecule type" value="Genomic_DNA"/>
</dbReference>
<evidence type="ECO:0000259" key="1">
    <source>
        <dbReference type="Pfam" id="PF00899"/>
    </source>
</evidence>
<dbReference type="Proteomes" id="UP001058602">
    <property type="component" value="Chromosome 1"/>
</dbReference>
<reference evidence="2" key="1">
    <citation type="submission" date="2022-07" db="EMBL/GenBank/DDBJ databases">
        <title>Complete genome of Vibrio japonicus strain JCM 31412T and phylogenomic assessment of the Nereis clade of the genus Vibrio.</title>
        <authorList>
            <person name="Shlafstein M.D."/>
            <person name="Emsley S.A."/>
            <person name="Ushijima B."/>
            <person name="Videau P."/>
            <person name="Saw J.H."/>
        </authorList>
    </citation>
    <scope>NUCLEOTIDE SEQUENCE</scope>
    <source>
        <strain evidence="2">JCM 31412</strain>
    </source>
</reference>
<feature type="domain" description="THIF-type NAD/FAD binding fold" evidence="1">
    <location>
        <begin position="10"/>
        <end position="247"/>
    </location>
</feature>
<protein>
    <submittedName>
        <fullName evidence="2">HesA/MoeB/ThiF family protein</fullName>
    </submittedName>
</protein>
<keyword evidence="3" id="KW-1185">Reference proteome</keyword>
<dbReference type="PANTHER" id="PTHR10953:SF240">
    <property type="entry name" value="SULFUR CARRIER PROTEIN THIS ADENYLYLTRANSFERASE"/>
    <property type="match status" value="1"/>
</dbReference>
<dbReference type="InterPro" id="IPR000594">
    <property type="entry name" value="ThiF_NAD_FAD-bd"/>
</dbReference>
<accession>A0ABY5LEV9</accession>
<organism evidence="2 3">
    <name type="scientific">Vibrio japonicus</name>
    <dbReference type="NCBI Taxonomy" id="1824638"/>
    <lineage>
        <taxon>Bacteria</taxon>
        <taxon>Pseudomonadati</taxon>
        <taxon>Pseudomonadota</taxon>
        <taxon>Gammaproteobacteria</taxon>
        <taxon>Vibrionales</taxon>
        <taxon>Vibrionaceae</taxon>
        <taxon>Vibrio</taxon>
    </lineage>
</organism>
<dbReference type="RefSeq" id="WP_257084330.1">
    <property type="nucleotide sequence ID" value="NZ_CP102096.1"/>
</dbReference>
<dbReference type="CDD" id="cd00757">
    <property type="entry name" value="ThiF_MoeB_HesA_family"/>
    <property type="match status" value="1"/>
</dbReference>
<gene>
    <name evidence="2" type="ORF">NP165_13015</name>
</gene>
<evidence type="ECO:0000313" key="3">
    <source>
        <dbReference type="Proteomes" id="UP001058602"/>
    </source>
</evidence>